<organism evidence="1 2">
    <name type="scientific">Pseudomonas mosselii</name>
    <dbReference type="NCBI Taxonomy" id="78327"/>
    <lineage>
        <taxon>Bacteria</taxon>
        <taxon>Pseudomonadati</taxon>
        <taxon>Pseudomonadota</taxon>
        <taxon>Gammaproteobacteria</taxon>
        <taxon>Pseudomonadales</taxon>
        <taxon>Pseudomonadaceae</taxon>
        <taxon>Pseudomonas</taxon>
    </lineage>
</organism>
<dbReference type="Proteomes" id="UP000541770">
    <property type="component" value="Unassembled WGS sequence"/>
</dbReference>
<reference evidence="1 2" key="1">
    <citation type="submission" date="2020-07" db="EMBL/GenBank/DDBJ databases">
        <title>Diversity of carbapenemase encoding genes among Pseudomonas putida group clinical isolates in a tertiary Brazilian hospital.</title>
        <authorList>
            <person name="Alberto-Lei F."/>
            <person name="Nodari C.S."/>
            <person name="Streling A.P."/>
            <person name="Paulino J.T."/>
            <person name="Bessa-Neto F.O."/>
            <person name="Cayo R."/>
            <person name="Gales A.C."/>
        </authorList>
    </citation>
    <scope>NUCLEOTIDE SEQUENCE [LARGE SCALE GENOMIC DNA]</scope>
    <source>
        <strain evidence="1 2">14802</strain>
    </source>
</reference>
<dbReference type="NCBIfam" id="TIGR02385">
    <property type="entry name" value="RelE_StbE"/>
    <property type="match status" value="1"/>
</dbReference>
<comment type="caution">
    <text evidence="1">The sequence shown here is derived from an EMBL/GenBank/DDBJ whole genome shotgun (WGS) entry which is preliminary data.</text>
</comment>
<name>A0A2V4L463_9PSED</name>
<dbReference type="InterPro" id="IPR035093">
    <property type="entry name" value="RelE/ParE_toxin_dom_sf"/>
</dbReference>
<dbReference type="GO" id="GO:0006402">
    <property type="term" value="P:mRNA catabolic process"/>
    <property type="evidence" value="ECO:0007669"/>
    <property type="project" value="TreeGrafter"/>
</dbReference>
<dbReference type="InterPro" id="IPR007712">
    <property type="entry name" value="RelE/ParE_toxin"/>
</dbReference>
<sequence>MFKIQTTEQFRADFRLQLSRGPDLAAFKDVVRHLEKQLPLPPRHCDGQLVGAPGRWCCLVSYDWWLIYQCDIRAGAITLEQTGPHSYLFE</sequence>
<gene>
    <name evidence="1" type="ORF">H4C75_02970</name>
</gene>
<dbReference type="AlphaFoldDB" id="A0A2V4L463"/>
<dbReference type="PANTHER" id="PTHR40588:SF1">
    <property type="entry name" value="MRNA INTERFERASE TOXIN YAFQ"/>
    <property type="match status" value="1"/>
</dbReference>
<dbReference type="EMBL" id="JACGDE010000001">
    <property type="protein sequence ID" value="MBA6063722.1"/>
    <property type="molecule type" value="Genomic_DNA"/>
</dbReference>
<dbReference type="GO" id="GO:0004521">
    <property type="term" value="F:RNA endonuclease activity"/>
    <property type="evidence" value="ECO:0007669"/>
    <property type="project" value="TreeGrafter"/>
</dbReference>
<protein>
    <submittedName>
        <fullName evidence="1">Type II toxin-antitoxin system mRNA interferase toxin, RelE/StbE family</fullName>
    </submittedName>
</protein>
<dbReference type="Gene3D" id="3.30.2310.20">
    <property type="entry name" value="RelE-like"/>
    <property type="match status" value="1"/>
</dbReference>
<dbReference type="InterPro" id="IPR004386">
    <property type="entry name" value="Toxin_YafQ-like"/>
</dbReference>
<dbReference type="RefSeq" id="WP_062359937.1">
    <property type="nucleotide sequence ID" value="NZ_BQIL01000001.1"/>
</dbReference>
<accession>A0A2V4L463</accession>
<evidence type="ECO:0000313" key="1">
    <source>
        <dbReference type="EMBL" id="MBA6063722.1"/>
    </source>
</evidence>
<dbReference type="SUPFAM" id="SSF143011">
    <property type="entry name" value="RelE-like"/>
    <property type="match status" value="1"/>
</dbReference>
<dbReference type="PANTHER" id="PTHR40588">
    <property type="entry name" value="MRNA INTERFERASE TOXIN YAFQ"/>
    <property type="match status" value="1"/>
</dbReference>
<dbReference type="Pfam" id="PF15738">
    <property type="entry name" value="YafQ_toxin"/>
    <property type="match status" value="1"/>
</dbReference>
<dbReference type="GO" id="GO:0006415">
    <property type="term" value="P:translational termination"/>
    <property type="evidence" value="ECO:0007669"/>
    <property type="project" value="TreeGrafter"/>
</dbReference>
<proteinExistence type="predicted"/>
<evidence type="ECO:0000313" key="2">
    <source>
        <dbReference type="Proteomes" id="UP000541770"/>
    </source>
</evidence>